<keyword evidence="1" id="KW-0812">Transmembrane</keyword>
<keyword evidence="1" id="KW-0472">Membrane</keyword>
<reference evidence="2" key="1">
    <citation type="journal article" date="2019" name="Sci. Rep.">
        <title>Draft genome of Tanacetum cinerariifolium, the natural source of mosquito coil.</title>
        <authorList>
            <person name="Yamashiro T."/>
            <person name="Shiraishi A."/>
            <person name="Satake H."/>
            <person name="Nakayama K."/>
        </authorList>
    </citation>
    <scope>NUCLEOTIDE SEQUENCE</scope>
</reference>
<keyword evidence="1" id="KW-1133">Transmembrane helix</keyword>
<accession>A0A6L2JNB3</accession>
<proteinExistence type="predicted"/>
<evidence type="ECO:0000256" key="1">
    <source>
        <dbReference type="SAM" id="Phobius"/>
    </source>
</evidence>
<sequence length="826" mass="91189">MRSFLSRSCRISFWTSFLKASREDDDPTIVIESDFWLLVLIGLLGDRGCGSSEIACSGLQDPHHRHRPSGDNVFFVRSQLEPGGKTFCQAAIMSSSHPGGNPSRRAAETSLSSFAFPFSRLEGPDSCDGEFNEDYDTSYCCLVMIMVLISTKLVRFPANKERHCQSYHGRKVPRLDSGVRSRVVVCRRVACNHVREVFLTELWLFATVCALCFLRSCGAAELVLLAERLFIAWFGIAALLFVGLGLTVYCMVRARGQDDTIPHHAPPSLVCLSCQRKMFLDSDPLSFQWSTARCVSFIRFLVGARIVRNLHLFLSQPFDGRCGHLSVLGAAKVSHFEIMCRMLDYRPSLGTFYPLPFDHRVNVELLGLLDHHRTIIRRYPETLLCLIGLSHSFDDVHVRSTLLKYDDSDMGLLDFVKSADPFRVKTKERTLAQGEVPLNNETMNMTVPPSAEIVQIVEHTIMDELKEHAGKKKKRVVFEDLPAKRLRADTVVPTTGGKSLAALKRLESQSGPYCVESSFVPPPAKEFVSSFVTLTPKPGWGWLRILLRLLAEGVGAYGNNVEVSTSVLDANSPVDDFYDSQTVETATADNIISLLLVIALCFVINPLLAFWILLTLILLSIPVWFSSCVCVARIAALKARLEEVEREAVEVVALHSYVSKLEAGVEAYNLVVKDEFVSVVTDFENISFALLDGLESLKDSPLASIMSALVLKDAQGNVDSTPELQWFQPSLNQVIYSESGFVSGKMLLSKVVPTARAATEMRGLYPPPLGGTSSSAPYHGSFLGVADYQVSTLVLSDDGGSATQSPVMEAHDNFFDTHVLDGASGT</sequence>
<name>A0A6L2JNB3_TANCI</name>
<comment type="caution">
    <text evidence="2">The sequence shown here is derived from an EMBL/GenBank/DDBJ whole genome shotgun (WGS) entry which is preliminary data.</text>
</comment>
<evidence type="ECO:0000313" key="2">
    <source>
        <dbReference type="EMBL" id="GEU38568.1"/>
    </source>
</evidence>
<feature type="transmembrane region" description="Helical" evidence="1">
    <location>
        <begin position="202"/>
        <end position="224"/>
    </location>
</feature>
<feature type="transmembrane region" description="Helical" evidence="1">
    <location>
        <begin position="594"/>
        <end position="625"/>
    </location>
</feature>
<dbReference type="EMBL" id="BKCJ010001067">
    <property type="protein sequence ID" value="GEU38568.1"/>
    <property type="molecule type" value="Genomic_DNA"/>
</dbReference>
<gene>
    <name evidence="2" type="ORF">Tci_010546</name>
</gene>
<protein>
    <submittedName>
        <fullName evidence="2">Uncharacterized protein</fullName>
    </submittedName>
</protein>
<dbReference type="AlphaFoldDB" id="A0A6L2JNB3"/>
<organism evidence="2">
    <name type="scientific">Tanacetum cinerariifolium</name>
    <name type="common">Dalmatian daisy</name>
    <name type="synonym">Chrysanthemum cinerariifolium</name>
    <dbReference type="NCBI Taxonomy" id="118510"/>
    <lineage>
        <taxon>Eukaryota</taxon>
        <taxon>Viridiplantae</taxon>
        <taxon>Streptophyta</taxon>
        <taxon>Embryophyta</taxon>
        <taxon>Tracheophyta</taxon>
        <taxon>Spermatophyta</taxon>
        <taxon>Magnoliopsida</taxon>
        <taxon>eudicotyledons</taxon>
        <taxon>Gunneridae</taxon>
        <taxon>Pentapetalae</taxon>
        <taxon>asterids</taxon>
        <taxon>campanulids</taxon>
        <taxon>Asterales</taxon>
        <taxon>Asteraceae</taxon>
        <taxon>Asteroideae</taxon>
        <taxon>Anthemideae</taxon>
        <taxon>Anthemidinae</taxon>
        <taxon>Tanacetum</taxon>
    </lineage>
</organism>
<feature type="transmembrane region" description="Helical" evidence="1">
    <location>
        <begin position="230"/>
        <end position="252"/>
    </location>
</feature>